<dbReference type="EMBL" id="FCOE02000007">
    <property type="protein sequence ID" value="SAK62188.1"/>
    <property type="molecule type" value="Genomic_DNA"/>
</dbReference>
<organism evidence="1 2">
    <name type="scientific">Caballeronia pedi</name>
    <dbReference type="NCBI Taxonomy" id="1777141"/>
    <lineage>
        <taxon>Bacteria</taxon>
        <taxon>Pseudomonadati</taxon>
        <taxon>Pseudomonadota</taxon>
        <taxon>Betaproteobacteria</taxon>
        <taxon>Burkholderiales</taxon>
        <taxon>Burkholderiaceae</taxon>
        <taxon>Caballeronia</taxon>
    </lineage>
</organism>
<reference evidence="1" key="1">
    <citation type="submission" date="2016-01" db="EMBL/GenBank/DDBJ databases">
        <authorList>
            <person name="Peeters C."/>
        </authorList>
    </citation>
    <scope>NUCLEOTIDE SEQUENCE [LARGE SCALE GENOMIC DNA]</scope>
    <source>
        <strain evidence="1">LMG 29323</strain>
    </source>
</reference>
<dbReference type="RefSeq" id="WP_061175221.1">
    <property type="nucleotide sequence ID" value="NZ_FCOE02000007.1"/>
</dbReference>
<comment type="caution">
    <text evidence="1">The sequence shown here is derived from an EMBL/GenBank/DDBJ whole genome shotgun (WGS) entry which is preliminary data.</text>
</comment>
<accession>A0A158AW62</accession>
<dbReference type="STRING" id="1777141.AWB80_02749"/>
<dbReference type="AlphaFoldDB" id="A0A158AW62"/>
<dbReference type="InterPro" id="IPR021530">
    <property type="entry name" value="AllH-like"/>
</dbReference>
<dbReference type="Proteomes" id="UP000054911">
    <property type="component" value="Unassembled WGS sequence"/>
</dbReference>
<keyword evidence="2" id="KW-1185">Reference proteome</keyword>
<protein>
    <recommendedName>
        <fullName evidence="3">DUF2877 domain-containing protein</fullName>
    </recommendedName>
</protein>
<evidence type="ECO:0000313" key="1">
    <source>
        <dbReference type="EMBL" id="SAK62188.1"/>
    </source>
</evidence>
<gene>
    <name evidence="1" type="ORF">AWB80_02749</name>
</gene>
<evidence type="ECO:0000313" key="2">
    <source>
        <dbReference type="Proteomes" id="UP000054911"/>
    </source>
</evidence>
<proteinExistence type="predicted"/>
<name>A0A158AW62_9BURK</name>
<sequence length="304" mass="33007">MSPISLRGLSIGYLARPRMSRQGEYAVHSSFRHALNLVTQAGGWLTLVDASCENLPCGARVRAPSEWDWRAQARRGERIIVQGARLRGVNWEVDLADAGCWQRAARNGNGAWPSPRVLSARHARVAARLAAHCARHAVEGALQWLPGWPAHVRAVALSLADDAVALAATVRALIGFGGGLTPDGDDYLLGYLAALWAARGQPDIDAHRQTLSTILRAHVHRTNDVSRHYLQLALDGHFSEPIDRFIAIASSVDEDADIEQAADAVMRWGAASGVDCLGGILHGMRAWQEAFQMRESKSLSRALA</sequence>
<dbReference type="Pfam" id="PF11392">
    <property type="entry name" value="AllH"/>
    <property type="match status" value="1"/>
</dbReference>
<evidence type="ECO:0008006" key="3">
    <source>
        <dbReference type="Google" id="ProtNLM"/>
    </source>
</evidence>